<dbReference type="Gene3D" id="3.90.550.10">
    <property type="entry name" value="Spore Coat Polysaccharide Biosynthesis Protein SpsA, Chain A"/>
    <property type="match status" value="1"/>
</dbReference>
<dbReference type="InterPro" id="IPR029044">
    <property type="entry name" value="Nucleotide-diphossugar_trans"/>
</dbReference>
<keyword evidence="3" id="KW-1185">Reference proteome</keyword>
<evidence type="ECO:0000259" key="1">
    <source>
        <dbReference type="Pfam" id="PF00535"/>
    </source>
</evidence>
<sequence length="316" mass="35934">MAERLGVIIPIHNGEQHLPQLLRGLSRAVDDRTDVVIVDDGSTDATARILDQAEVDFSLDVVRHRQPRGVSAARNTGLRQTRSTYLTFLDSDDTFDQHHLRTLRDVLDATGVDMVRTDHLEVRGKERTVRRVPDSHRGGRVGDPREAICPAFVRTAVDHPNVWAGAFHRRLLDRGVGWMREDLRTAEDRVWTWDMFLHAHTFTISPRIGVHYRRDVGGSLSRVADERQLDFIRALDAIIDLLAVDPDGERFLPKAIQRSCELLLHHLSNTRLPGPLQRTFQAMAAEHFRSLPAEPRDRVIAGLLPDRRARIERVIA</sequence>
<feature type="domain" description="Glycosyltransferase 2-like" evidence="1">
    <location>
        <begin position="7"/>
        <end position="174"/>
    </location>
</feature>
<dbReference type="EMBL" id="VFOR01000001">
    <property type="protein sequence ID" value="TQL62432.1"/>
    <property type="molecule type" value="Genomic_DNA"/>
</dbReference>
<accession>A0A542ZQ00</accession>
<dbReference type="RefSeq" id="WP_142092283.1">
    <property type="nucleotide sequence ID" value="NZ_BAAAMD010000003.1"/>
</dbReference>
<dbReference type="GO" id="GO:0016758">
    <property type="term" value="F:hexosyltransferase activity"/>
    <property type="evidence" value="ECO:0007669"/>
    <property type="project" value="UniProtKB-ARBA"/>
</dbReference>
<evidence type="ECO:0000313" key="3">
    <source>
        <dbReference type="Proteomes" id="UP000316196"/>
    </source>
</evidence>
<organism evidence="2 3">
    <name type="scientific">Propioniferax innocua</name>
    <dbReference type="NCBI Taxonomy" id="1753"/>
    <lineage>
        <taxon>Bacteria</taxon>
        <taxon>Bacillati</taxon>
        <taxon>Actinomycetota</taxon>
        <taxon>Actinomycetes</taxon>
        <taxon>Propionibacteriales</taxon>
        <taxon>Propionibacteriaceae</taxon>
        <taxon>Propioniferax</taxon>
    </lineage>
</organism>
<dbReference type="OrthoDB" id="3226099at2"/>
<protein>
    <submittedName>
        <fullName evidence="2">Glycosyl transferase family 2</fullName>
    </submittedName>
</protein>
<proteinExistence type="predicted"/>
<reference evidence="2 3" key="1">
    <citation type="submission" date="2019-06" db="EMBL/GenBank/DDBJ databases">
        <title>Sequencing the genomes of 1000 actinobacteria strains.</title>
        <authorList>
            <person name="Klenk H.-P."/>
        </authorList>
    </citation>
    <scope>NUCLEOTIDE SEQUENCE [LARGE SCALE GENOMIC DNA]</scope>
    <source>
        <strain evidence="2 3">DSM 8251</strain>
    </source>
</reference>
<name>A0A542ZQ00_9ACTN</name>
<keyword evidence="2" id="KW-0808">Transferase</keyword>
<dbReference type="AlphaFoldDB" id="A0A542ZQ00"/>
<dbReference type="SUPFAM" id="SSF53448">
    <property type="entry name" value="Nucleotide-diphospho-sugar transferases"/>
    <property type="match status" value="1"/>
</dbReference>
<dbReference type="Pfam" id="PF00535">
    <property type="entry name" value="Glycos_transf_2"/>
    <property type="match status" value="1"/>
</dbReference>
<gene>
    <name evidence="2" type="ORF">FB460_0207</name>
</gene>
<dbReference type="PANTHER" id="PTHR22916">
    <property type="entry name" value="GLYCOSYLTRANSFERASE"/>
    <property type="match status" value="1"/>
</dbReference>
<evidence type="ECO:0000313" key="2">
    <source>
        <dbReference type="EMBL" id="TQL62432.1"/>
    </source>
</evidence>
<dbReference type="InterPro" id="IPR001173">
    <property type="entry name" value="Glyco_trans_2-like"/>
</dbReference>
<dbReference type="Proteomes" id="UP000316196">
    <property type="component" value="Unassembled WGS sequence"/>
</dbReference>
<dbReference type="PANTHER" id="PTHR22916:SF3">
    <property type="entry name" value="UDP-GLCNAC:BETAGAL BETA-1,3-N-ACETYLGLUCOSAMINYLTRANSFERASE-LIKE PROTEIN 1"/>
    <property type="match status" value="1"/>
</dbReference>
<comment type="caution">
    <text evidence="2">The sequence shown here is derived from an EMBL/GenBank/DDBJ whole genome shotgun (WGS) entry which is preliminary data.</text>
</comment>
<dbReference type="CDD" id="cd00761">
    <property type="entry name" value="Glyco_tranf_GTA_type"/>
    <property type="match status" value="1"/>
</dbReference>